<dbReference type="OrthoDB" id="6343941at2759"/>
<evidence type="ECO:0000313" key="2">
    <source>
        <dbReference type="EMBL" id="RWS31898.1"/>
    </source>
</evidence>
<dbReference type="STRING" id="299467.A0A443SWJ4"/>
<dbReference type="PROSITE" id="PS50835">
    <property type="entry name" value="IG_LIKE"/>
    <property type="match status" value="1"/>
</dbReference>
<proteinExistence type="predicted"/>
<evidence type="ECO:0000313" key="3">
    <source>
        <dbReference type="Proteomes" id="UP000288716"/>
    </source>
</evidence>
<dbReference type="PANTHER" id="PTHR21261">
    <property type="entry name" value="BEAT PROTEIN"/>
    <property type="match status" value="1"/>
</dbReference>
<protein>
    <recommendedName>
        <fullName evidence="1">Ig-like domain-containing protein</fullName>
    </recommendedName>
</protein>
<accession>A0A443SWJ4</accession>
<dbReference type="SUPFAM" id="SSF48726">
    <property type="entry name" value="Immunoglobulin"/>
    <property type="match status" value="1"/>
</dbReference>
<sequence length="346" mass="39134">MRFHSLLAAMECLRLNKLDVPPAIYQGSPVLLHCDFDVEGDALYSVKWYKDYVEFYRFIPSDIRNKGRKFHSKGVYVDLSVSNDTHVFLSKTDSDSEGIYACEVSSEFPSFITIRVERQMKVYVEHTCIALISDQSAKVSIMYNFSEAHQFVSIAVLPQESLQIEGIHESVISRNVGELINLTCSSGASRPRVRLSWFINEQMAQPHQVLRYSPQVYSNGLQSTRLGLTFLVTADHFNKGVLLLRCSATVVLAYKFETSLQLIGGQRPKQSHGKLQILLMCAQINCNLAIESSDVKEEEAPIIVGAKSWYAVGEPMDLNCTTNARDSLLRWFINEDEVNKLLTFNI</sequence>
<dbReference type="FunFam" id="2.60.40.10:FF:000437">
    <property type="entry name" value="Beat-IIIc, isoform A"/>
    <property type="match status" value="1"/>
</dbReference>
<dbReference type="VEuPathDB" id="VectorBase:LDEU000145"/>
<dbReference type="InterPro" id="IPR007110">
    <property type="entry name" value="Ig-like_dom"/>
</dbReference>
<evidence type="ECO:0000259" key="1">
    <source>
        <dbReference type="PROSITE" id="PS50835"/>
    </source>
</evidence>
<comment type="caution">
    <text evidence="2">The sequence shown here is derived from an EMBL/GenBank/DDBJ whole genome shotgun (WGS) entry which is preliminary data.</text>
</comment>
<dbReference type="Proteomes" id="UP000288716">
    <property type="component" value="Unassembled WGS sequence"/>
</dbReference>
<gene>
    <name evidence="2" type="ORF">B4U80_04478</name>
</gene>
<keyword evidence="3" id="KW-1185">Reference proteome</keyword>
<dbReference type="AlphaFoldDB" id="A0A443SWJ4"/>
<reference evidence="2 3" key="1">
    <citation type="journal article" date="2018" name="Gigascience">
        <title>Genomes of trombidid mites reveal novel predicted allergens and laterally-transferred genes associated with secondary metabolism.</title>
        <authorList>
            <person name="Dong X."/>
            <person name="Chaisiri K."/>
            <person name="Xia D."/>
            <person name="Armstrong S.D."/>
            <person name="Fang Y."/>
            <person name="Donnelly M.J."/>
            <person name="Kadowaki T."/>
            <person name="McGarry J.W."/>
            <person name="Darby A.C."/>
            <person name="Makepeace B.L."/>
        </authorList>
    </citation>
    <scope>NUCLEOTIDE SEQUENCE [LARGE SCALE GENOMIC DNA]</scope>
    <source>
        <strain evidence="2">UoL-UT</strain>
    </source>
</reference>
<dbReference type="InterPro" id="IPR036179">
    <property type="entry name" value="Ig-like_dom_sf"/>
</dbReference>
<dbReference type="InterPro" id="IPR013783">
    <property type="entry name" value="Ig-like_fold"/>
</dbReference>
<organism evidence="2 3">
    <name type="scientific">Leptotrombidium deliense</name>
    <dbReference type="NCBI Taxonomy" id="299467"/>
    <lineage>
        <taxon>Eukaryota</taxon>
        <taxon>Metazoa</taxon>
        <taxon>Ecdysozoa</taxon>
        <taxon>Arthropoda</taxon>
        <taxon>Chelicerata</taxon>
        <taxon>Arachnida</taxon>
        <taxon>Acari</taxon>
        <taxon>Acariformes</taxon>
        <taxon>Trombidiformes</taxon>
        <taxon>Prostigmata</taxon>
        <taxon>Anystina</taxon>
        <taxon>Parasitengona</taxon>
        <taxon>Trombiculoidea</taxon>
        <taxon>Trombiculidae</taxon>
        <taxon>Leptotrombidium</taxon>
    </lineage>
</organism>
<dbReference type="Gene3D" id="2.60.40.10">
    <property type="entry name" value="Immunoglobulins"/>
    <property type="match status" value="2"/>
</dbReference>
<dbReference type="EMBL" id="NCKV01000032">
    <property type="protein sequence ID" value="RWS31898.1"/>
    <property type="molecule type" value="Genomic_DNA"/>
</dbReference>
<dbReference type="PANTHER" id="PTHR21261:SF15">
    <property type="entry name" value="BEATEN PATH IIIA, ISOFORM D-RELATED"/>
    <property type="match status" value="1"/>
</dbReference>
<name>A0A443SWJ4_9ACAR</name>
<feature type="domain" description="Ig-like" evidence="1">
    <location>
        <begin position="26"/>
        <end position="113"/>
    </location>
</feature>